<protein>
    <submittedName>
        <fullName evidence="1">Uncharacterized protein</fullName>
    </submittedName>
</protein>
<organism evidence="1 2">
    <name type="scientific">Ceratocystis fimbriata CBS 114723</name>
    <dbReference type="NCBI Taxonomy" id="1035309"/>
    <lineage>
        <taxon>Eukaryota</taxon>
        <taxon>Fungi</taxon>
        <taxon>Dikarya</taxon>
        <taxon>Ascomycota</taxon>
        <taxon>Pezizomycotina</taxon>
        <taxon>Sordariomycetes</taxon>
        <taxon>Hypocreomycetidae</taxon>
        <taxon>Microascales</taxon>
        <taxon>Ceratocystidaceae</taxon>
        <taxon>Ceratocystis</taxon>
    </lineage>
</organism>
<keyword evidence="2" id="KW-1185">Reference proteome</keyword>
<name>A0A2C5X3J8_9PEZI</name>
<sequence length="66" mass="7231">MASTRISCPIDTTARHNCTGSALHDQPFLPANLEIGFELVKFVVTIGYVQRVLLLLSNFASQLVNV</sequence>
<gene>
    <name evidence="1" type="ORF">CFIMG_002861RA</name>
</gene>
<reference evidence="1 2" key="1">
    <citation type="journal article" date="2013" name="Fungal Biol.">
        <title>Analysis of microsatellite markers in the genome of the plant pathogen Ceratocystis fimbriata.</title>
        <authorList>
            <person name="Simpson M.C."/>
            <person name="Wilken P.M."/>
            <person name="Coetzee M.P."/>
            <person name="Wingfield M.J."/>
            <person name="Wingfield B.D."/>
        </authorList>
    </citation>
    <scope>NUCLEOTIDE SEQUENCE [LARGE SCALE GENOMIC DNA]</scope>
    <source>
        <strain evidence="1 2">CBS 114723</strain>
    </source>
</reference>
<evidence type="ECO:0000313" key="2">
    <source>
        <dbReference type="Proteomes" id="UP000222788"/>
    </source>
</evidence>
<dbReference type="EMBL" id="APWK03000067">
    <property type="protein sequence ID" value="PHH52464.1"/>
    <property type="molecule type" value="Genomic_DNA"/>
</dbReference>
<dbReference type="Proteomes" id="UP000222788">
    <property type="component" value="Unassembled WGS sequence"/>
</dbReference>
<reference evidence="1 2" key="2">
    <citation type="journal article" date="2013" name="IMA Fungus">
        <title>IMA Genome-F 1: Ceratocystis fimbriata: Draft nuclear genome sequence for the plant pathogen, Ceratocystis fimbriata.</title>
        <authorList>
            <person name="Wilken P.M."/>
            <person name="Steenkamp E.T."/>
            <person name="Wingfield M.J."/>
            <person name="de Beer Z.W."/>
            <person name="Wingfield B.D."/>
        </authorList>
    </citation>
    <scope>NUCLEOTIDE SEQUENCE [LARGE SCALE GENOMIC DNA]</scope>
    <source>
        <strain evidence="1 2">CBS 114723</strain>
    </source>
</reference>
<accession>A0A2C5X3J8</accession>
<dbReference type="AlphaFoldDB" id="A0A2C5X3J8"/>
<comment type="caution">
    <text evidence="1">The sequence shown here is derived from an EMBL/GenBank/DDBJ whole genome shotgun (WGS) entry which is preliminary data.</text>
</comment>
<evidence type="ECO:0000313" key="1">
    <source>
        <dbReference type="EMBL" id="PHH52464.1"/>
    </source>
</evidence>
<proteinExistence type="predicted"/>